<feature type="transmembrane region" description="Helical" evidence="1">
    <location>
        <begin position="20"/>
        <end position="38"/>
    </location>
</feature>
<reference evidence="2 3" key="1">
    <citation type="submission" date="2017-08" db="EMBL/GenBank/DDBJ databases">
        <title>Mesorhizobium wenxinae sp. nov., a novel rhizobial species isolated from root nodules of chickpea (Cicer arietinum L.).</title>
        <authorList>
            <person name="Zhang J."/>
        </authorList>
    </citation>
    <scope>NUCLEOTIDE SEQUENCE [LARGE SCALE GENOMIC DNA]</scope>
    <source>
        <strain evidence="2 3">SDW018</strain>
    </source>
</reference>
<dbReference type="OrthoDB" id="9785438at2"/>
<keyword evidence="1" id="KW-1133">Transmembrane helix</keyword>
<comment type="caution">
    <text evidence="2">The sequence shown here is derived from an EMBL/GenBank/DDBJ whole genome shotgun (WGS) entry which is preliminary data.</text>
</comment>
<keyword evidence="1" id="KW-0472">Membrane</keyword>
<keyword evidence="3" id="KW-1185">Reference proteome</keyword>
<sequence length="171" mass="19613">MTTQPDNPPEKPAFEASQPLIVFDGVCVLCSGFVRMMVGLDRKSRFRFATAQSPLDEALFRKYGLRTDCYETNLALIDGAAFTRLDRFVAVMAERGWRWRAAKSLLLLPRPLRNWLYDRVAKNRYALFGRKESCEILSAELKGGWLAKRRAPPGFRFARYRGTLSFLGEPR</sequence>
<dbReference type="EMBL" id="NPKJ01000071">
    <property type="protein sequence ID" value="PAQ05545.1"/>
    <property type="molecule type" value="Genomic_DNA"/>
</dbReference>
<dbReference type="PANTHER" id="PTHR33639:SF2">
    <property type="entry name" value="DUF393 DOMAIN-CONTAINING PROTEIN"/>
    <property type="match status" value="1"/>
</dbReference>
<proteinExistence type="predicted"/>
<dbReference type="InterPro" id="IPR007263">
    <property type="entry name" value="DCC1-like"/>
</dbReference>
<organism evidence="2 3">
    <name type="scientific">Mesorhizobium temperatum</name>
    <dbReference type="NCBI Taxonomy" id="241416"/>
    <lineage>
        <taxon>Bacteria</taxon>
        <taxon>Pseudomonadati</taxon>
        <taxon>Pseudomonadota</taxon>
        <taxon>Alphaproteobacteria</taxon>
        <taxon>Hyphomicrobiales</taxon>
        <taxon>Phyllobacteriaceae</taxon>
        <taxon>Mesorhizobium</taxon>
    </lineage>
</organism>
<dbReference type="Pfam" id="PF04134">
    <property type="entry name" value="DCC1-like"/>
    <property type="match status" value="1"/>
</dbReference>
<dbReference type="InterPro" id="IPR052927">
    <property type="entry name" value="DCC_oxidoreductase"/>
</dbReference>
<keyword evidence="1" id="KW-0812">Transmembrane</keyword>
<dbReference type="Proteomes" id="UP000216442">
    <property type="component" value="Unassembled WGS sequence"/>
</dbReference>
<gene>
    <name evidence="2" type="ORF">CIT26_29800</name>
</gene>
<protein>
    <submittedName>
        <fullName evidence="2">DUF393 domain-containing protein</fullName>
    </submittedName>
</protein>
<accession>A0A271LDM0</accession>
<dbReference type="GO" id="GO:0015035">
    <property type="term" value="F:protein-disulfide reductase activity"/>
    <property type="evidence" value="ECO:0007669"/>
    <property type="project" value="InterPro"/>
</dbReference>
<evidence type="ECO:0000313" key="2">
    <source>
        <dbReference type="EMBL" id="PAQ05545.1"/>
    </source>
</evidence>
<dbReference type="PANTHER" id="PTHR33639">
    <property type="entry name" value="THIOL-DISULFIDE OXIDOREDUCTASE DCC"/>
    <property type="match status" value="1"/>
</dbReference>
<evidence type="ECO:0000313" key="3">
    <source>
        <dbReference type="Proteomes" id="UP000216442"/>
    </source>
</evidence>
<dbReference type="AlphaFoldDB" id="A0A271LDM0"/>
<evidence type="ECO:0000256" key="1">
    <source>
        <dbReference type="SAM" id="Phobius"/>
    </source>
</evidence>
<name>A0A271LDM0_9HYPH</name>